<feature type="binding site" evidence="5">
    <location>
        <position position="159"/>
    </location>
    <ligand>
        <name>a divalent metal cation</name>
        <dbReference type="ChEBI" id="CHEBI:60240"/>
    </ligand>
</feature>
<dbReference type="SMART" id="SM01274">
    <property type="entry name" value="malic"/>
    <property type="match status" value="1"/>
</dbReference>
<evidence type="ECO:0000256" key="1">
    <source>
        <dbReference type="ARBA" id="ARBA00008785"/>
    </source>
</evidence>
<protein>
    <submittedName>
        <fullName evidence="8">NAD-dependent malic enzyme</fullName>
        <ecNumber evidence="8">1.1.1.38</ecNumber>
    </submittedName>
</protein>
<dbReference type="InterPro" id="IPR012302">
    <property type="entry name" value="Malic_NAD-bd"/>
</dbReference>
<dbReference type="InterPro" id="IPR051674">
    <property type="entry name" value="Malate_Decarboxylase"/>
</dbReference>
<dbReference type="InterPro" id="IPR045213">
    <property type="entry name" value="Malic_NAD-bd_bact_type"/>
</dbReference>
<dbReference type="FunFam" id="3.40.50.10380:FF:000003">
    <property type="entry name" value="NADP-dependent malic enzyme"/>
    <property type="match status" value="1"/>
</dbReference>
<evidence type="ECO:0000256" key="2">
    <source>
        <dbReference type="ARBA" id="ARBA00023002"/>
    </source>
</evidence>
<dbReference type="PIRSF" id="PIRSF000106">
    <property type="entry name" value="ME"/>
    <property type="match status" value="1"/>
</dbReference>
<dbReference type="Gene3D" id="3.40.50.10380">
    <property type="entry name" value="Malic enzyme, N-terminal domain"/>
    <property type="match status" value="1"/>
</dbReference>
<dbReference type="Gene3D" id="3.40.50.720">
    <property type="entry name" value="NAD(P)-binding Rossmann-like Domain"/>
    <property type="match status" value="1"/>
</dbReference>
<comment type="cofactor">
    <cofactor evidence="5">
        <name>Mg(2+)</name>
        <dbReference type="ChEBI" id="CHEBI:18420"/>
    </cofactor>
    <cofactor evidence="5">
        <name>Mn(2+)</name>
        <dbReference type="ChEBI" id="CHEBI:29035"/>
    </cofactor>
    <text evidence="5">Divalent metal cations. Prefers magnesium or manganese.</text>
</comment>
<comment type="similarity">
    <text evidence="1">Belongs to the malic enzymes family.</text>
</comment>
<dbReference type="GO" id="GO:0051287">
    <property type="term" value="F:NAD binding"/>
    <property type="evidence" value="ECO:0007669"/>
    <property type="project" value="InterPro"/>
</dbReference>
<feature type="domain" description="Malic enzyme N-terminal" evidence="7">
    <location>
        <begin position="15"/>
        <end position="148"/>
    </location>
</feature>
<reference evidence="8 9" key="1">
    <citation type="submission" date="2019-02" db="EMBL/GenBank/DDBJ databases">
        <title>Closed genome of Sporomusa termitida DSM 4440.</title>
        <authorList>
            <person name="Poehlein A."/>
            <person name="Daniel R."/>
        </authorList>
    </citation>
    <scope>NUCLEOTIDE SEQUENCE [LARGE SCALE GENOMIC DNA]</scope>
    <source>
        <strain evidence="8 9">DSM 4440</strain>
    </source>
</reference>
<dbReference type="KEGG" id="sted:SPTER_10750"/>
<dbReference type="OrthoDB" id="9805787at2"/>
<dbReference type="SUPFAM" id="SSF53223">
    <property type="entry name" value="Aminoacid dehydrogenase-like, N-terminal domain"/>
    <property type="match status" value="1"/>
</dbReference>
<feature type="binding site" evidence="5">
    <location>
        <position position="133"/>
    </location>
    <ligand>
        <name>a divalent metal cation</name>
        <dbReference type="ChEBI" id="CHEBI:60240"/>
    </ligand>
</feature>
<dbReference type="InterPro" id="IPR012301">
    <property type="entry name" value="Malic_N_dom"/>
</dbReference>
<evidence type="ECO:0000256" key="5">
    <source>
        <dbReference type="PIRSR" id="PIRSR000106-3"/>
    </source>
</evidence>
<evidence type="ECO:0000256" key="4">
    <source>
        <dbReference type="PIRSR" id="PIRSR000106-2"/>
    </source>
</evidence>
<proteinExistence type="inferred from homology"/>
<dbReference type="RefSeq" id="WP_144349376.1">
    <property type="nucleotide sequence ID" value="NZ_CP036259.1"/>
</dbReference>
<dbReference type="AlphaFoldDB" id="A0A517DQY6"/>
<evidence type="ECO:0000313" key="9">
    <source>
        <dbReference type="Proteomes" id="UP000320776"/>
    </source>
</evidence>
<dbReference type="InterPro" id="IPR001891">
    <property type="entry name" value="Malic_OxRdtase"/>
</dbReference>
<dbReference type="SMART" id="SM00919">
    <property type="entry name" value="Malic_M"/>
    <property type="match status" value="1"/>
</dbReference>
<gene>
    <name evidence="8" type="ORF">SPTER_10750</name>
</gene>
<keyword evidence="5" id="KW-0479">Metal-binding</keyword>
<name>A0A517DQY6_9FIRM</name>
<accession>A0A517DQY6</accession>
<evidence type="ECO:0000256" key="3">
    <source>
        <dbReference type="PIRSR" id="PIRSR000106-1"/>
    </source>
</evidence>
<dbReference type="Pfam" id="PF00390">
    <property type="entry name" value="malic"/>
    <property type="match status" value="1"/>
</dbReference>
<dbReference type="SUPFAM" id="SSF51735">
    <property type="entry name" value="NAD(P)-binding Rossmann-fold domains"/>
    <property type="match status" value="1"/>
</dbReference>
<dbReference type="EC" id="1.1.1.38" evidence="8"/>
<dbReference type="PANTHER" id="PTHR43237:SF4">
    <property type="entry name" value="NADP-DEPENDENT MALIC ENZYME"/>
    <property type="match status" value="1"/>
</dbReference>
<evidence type="ECO:0000259" key="7">
    <source>
        <dbReference type="SMART" id="SM01274"/>
    </source>
</evidence>
<dbReference type="InterPro" id="IPR036291">
    <property type="entry name" value="NAD(P)-bd_dom_sf"/>
</dbReference>
<dbReference type="CDD" id="cd05311">
    <property type="entry name" value="NAD_bind_2_malic_enz"/>
    <property type="match status" value="1"/>
</dbReference>
<feature type="binding site" evidence="4">
    <location>
        <position position="315"/>
    </location>
    <ligand>
        <name>(S)-malate</name>
        <dbReference type="ChEBI" id="CHEBI:15589"/>
    </ligand>
</feature>
<feature type="active site" description="Proton acceptor" evidence="3">
    <location>
        <position position="91"/>
    </location>
</feature>
<dbReference type="Proteomes" id="UP000320776">
    <property type="component" value="Chromosome"/>
</dbReference>
<evidence type="ECO:0000259" key="6">
    <source>
        <dbReference type="SMART" id="SM00919"/>
    </source>
</evidence>
<feature type="binding site" evidence="4">
    <location>
        <position position="72"/>
    </location>
    <ligand>
        <name>(S)-malate</name>
        <dbReference type="ChEBI" id="CHEBI:15589"/>
    </ligand>
</feature>
<evidence type="ECO:0000313" key="8">
    <source>
        <dbReference type="EMBL" id="QDR79779.1"/>
    </source>
</evidence>
<keyword evidence="9" id="KW-1185">Reference proteome</keyword>
<feature type="domain" description="Malic enzyme NAD-binding" evidence="6">
    <location>
        <begin position="160"/>
        <end position="383"/>
    </location>
</feature>
<dbReference type="EMBL" id="CP036259">
    <property type="protein sequence ID" value="QDR79779.1"/>
    <property type="molecule type" value="Genomic_DNA"/>
</dbReference>
<dbReference type="GO" id="GO:0004470">
    <property type="term" value="F:malic enzyme activity"/>
    <property type="evidence" value="ECO:0007669"/>
    <property type="project" value="InterPro"/>
</dbReference>
<dbReference type="Pfam" id="PF03949">
    <property type="entry name" value="Malic_M"/>
    <property type="match status" value="2"/>
</dbReference>
<feature type="binding site" evidence="4">
    <location>
        <position position="285"/>
    </location>
    <ligand>
        <name>(S)-malate</name>
        <dbReference type="ChEBI" id="CHEBI:15589"/>
    </ligand>
</feature>
<keyword evidence="2 8" id="KW-0560">Oxidoreductase</keyword>
<feature type="active site" description="Proton donor" evidence="3">
    <location>
        <position position="36"/>
    </location>
</feature>
<dbReference type="InterPro" id="IPR037062">
    <property type="entry name" value="Malic_N_dom_sf"/>
</dbReference>
<dbReference type="GO" id="GO:0016616">
    <property type="term" value="F:oxidoreductase activity, acting on the CH-OH group of donors, NAD or NADP as acceptor"/>
    <property type="evidence" value="ECO:0007669"/>
    <property type="project" value="InterPro"/>
</dbReference>
<dbReference type="PANTHER" id="PTHR43237">
    <property type="entry name" value="NADP-DEPENDENT MALIC ENZYME"/>
    <property type="match status" value="1"/>
</dbReference>
<organism evidence="8 9">
    <name type="scientific">Sporomusa termitida</name>
    <dbReference type="NCBI Taxonomy" id="2377"/>
    <lineage>
        <taxon>Bacteria</taxon>
        <taxon>Bacillati</taxon>
        <taxon>Bacillota</taxon>
        <taxon>Negativicutes</taxon>
        <taxon>Selenomonadales</taxon>
        <taxon>Sporomusaceae</taxon>
        <taxon>Sporomusa</taxon>
    </lineage>
</organism>
<sequence length="409" mass="43338">MDVREAALQLHRDNQGKLAVAPKVPLSSRYDLSLAYTPGVAEPCQEIKDNKELSFELTCRGNMIAVVSDGTRVLGLGDIGPEAALPVMEGKAVLFKVFGDVDAVPICLDTKDPDKIIETVTYLQPTFAGINLEDFSSPKCYDIEDRLKEKMDIPVFHDDQHGTAIAGVAALISALRFVNKDLAAAKIVVNGAGAAGTAIGRLLVNAGAKNVIMVDIHGALYQGMPGLNRVQAELAQVTNLTKLAGKLEVAAKNADALIGVSASGAFTQAIIKHMNSDAIVIAMANPVPEISYAEAKAAGARVAGTGRSDAPNQVNNVTVFPGVFRGAIDVRARQINEAMKLAAVYALADLIPVSELREDYIVPDVFDPRVAPAVAAAVARAAMETGVARVKVDPEDIRRKTAARIKQNR</sequence>
<dbReference type="InterPro" id="IPR046346">
    <property type="entry name" value="Aminoacid_DH-like_N_sf"/>
</dbReference>
<feature type="binding site" evidence="5">
    <location>
        <position position="134"/>
    </location>
    <ligand>
        <name>a divalent metal cation</name>
        <dbReference type="ChEBI" id="CHEBI:60240"/>
    </ligand>
</feature>
<dbReference type="GO" id="GO:0046872">
    <property type="term" value="F:metal ion binding"/>
    <property type="evidence" value="ECO:0007669"/>
    <property type="project" value="UniProtKB-KW"/>
</dbReference>